<dbReference type="EMBL" id="FXTO01000005">
    <property type="protein sequence ID" value="SMO53394.1"/>
    <property type="molecule type" value="Genomic_DNA"/>
</dbReference>
<dbReference type="Gene3D" id="3.50.50.60">
    <property type="entry name" value="FAD/NAD(P)-binding domain"/>
    <property type="match status" value="2"/>
</dbReference>
<reference evidence="3 4" key="1">
    <citation type="submission" date="2017-05" db="EMBL/GenBank/DDBJ databases">
        <authorList>
            <person name="Varghese N."/>
            <person name="Submissions S."/>
        </authorList>
    </citation>
    <scope>NUCLEOTIDE SEQUENCE [LARGE SCALE GENOMIC DNA]</scope>
    <source>
        <strain evidence="3 4">DSM 29506</strain>
    </source>
</reference>
<organism evidence="3 4">
    <name type="scientific">Thalassovita litoralis</name>
    <dbReference type="NCBI Taxonomy" id="1010611"/>
    <lineage>
        <taxon>Bacteria</taxon>
        <taxon>Pseudomonadati</taxon>
        <taxon>Pseudomonadota</taxon>
        <taxon>Alphaproteobacteria</taxon>
        <taxon>Rhodobacterales</taxon>
        <taxon>Roseobacteraceae</taxon>
        <taxon>Thalassovita</taxon>
    </lineage>
</organism>
<dbReference type="RefSeq" id="WP_142492535.1">
    <property type="nucleotide sequence ID" value="NZ_FXTO01000005.1"/>
</dbReference>
<feature type="domain" description="FAD dependent oxidoreductase" evidence="2">
    <location>
        <begin position="4"/>
        <end position="392"/>
    </location>
</feature>
<dbReference type="PANTHER" id="PTHR13847">
    <property type="entry name" value="SARCOSINE DEHYDROGENASE-RELATED"/>
    <property type="match status" value="1"/>
</dbReference>
<protein>
    <submittedName>
        <fullName evidence="3">D-amino-acid dehydrogenase</fullName>
    </submittedName>
</protein>
<dbReference type="InterPro" id="IPR006076">
    <property type="entry name" value="FAD-dep_OxRdtase"/>
</dbReference>
<gene>
    <name evidence="3" type="ORF">SAMN06265173_10552</name>
</gene>
<sequence>MSEIIVLGAGMVGVGTALALQARGHAVTLIDRRAPGQETSFGNAGVIQAEAMEPYAMPRAPLTLLHYALGRSNDVKIRWRDLPQFARPVLSYFMASTPRYHAEVSKVYARMIAQVRQDHGALIDAAGADHLIQRTGLGEIYRTDRALTPAIQDAQRKAETYGLNLRVLHGSRLRAEDTAIQGDIAGALIWDDSWSCTDPGALVQSYADLFQQRGGAVQQGDANSLHQTGNGWQVQTDSGLMSAEHAVVALGPWSGVFVKRFGYKVPMVLKRGYHTHMTAPSAPIRPYLDAEHGYVLAPMRAGLRLTSGAELTGQNRPQRPDQLSHARHAVRGLIPDVTDGDGAIWHGHRPCLPEMLPRIGKANNHPGLWFNFGHGHQGFTLGPTTGHILADLLDKG</sequence>
<dbReference type="PANTHER" id="PTHR13847:SF289">
    <property type="entry name" value="GLYCINE OXIDASE"/>
    <property type="match status" value="1"/>
</dbReference>
<evidence type="ECO:0000259" key="2">
    <source>
        <dbReference type="Pfam" id="PF01266"/>
    </source>
</evidence>
<proteinExistence type="predicted"/>
<dbReference type="InterPro" id="IPR036188">
    <property type="entry name" value="FAD/NAD-bd_sf"/>
</dbReference>
<evidence type="ECO:0000313" key="4">
    <source>
        <dbReference type="Proteomes" id="UP000316030"/>
    </source>
</evidence>
<evidence type="ECO:0000256" key="1">
    <source>
        <dbReference type="ARBA" id="ARBA00023002"/>
    </source>
</evidence>
<dbReference type="GO" id="GO:0016491">
    <property type="term" value="F:oxidoreductase activity"/>
    <property type="evidence" value="ECO:0007669"/>
    <property type="project" value="UniProtKB-KW"/>
</dbReference>
<dbReference type="GO" id="GO:0005737">
    <property type="term" value="C:cytoplasm"/>
    <property type="evidence" value="ECO:0007669"/>
    <property type="project" value="TreeGrafter"/>
</dbReference>
<keyword evidence="4" id="KW-1185">Reference proteome</keyword>
<accession>A0A521C1X9</accession>
<dbReference type="SUPFAM" id="SSF54373">
    <property type="entry name" value="FAD-linked reductases, C-terminal domain"/>
    <property type="match status" value="1"/>
</dbReference>
<dbReference type="OrthoDB" id="9805337at2"/>
<dbReference type="SUPFAM" id="SSF51905">
    <property type="entry name" value="FAD/NAD(P)-binding domain"/>
    <property type="match status" value="1"/>
</dbReference>
<dbReference type="AlphaFoldDB" id="A0A521C1X9"/>
<keyword evidence="1" id="KW-0560">Oxidoreductase</keyword>
<dbReference type="Gene3D" id="3.30.9.10">
    <property type="entry name" value="D-Amino Acid Oxidase, subunit A, domain 2"/>
    <property type="match status" value="1"/>
</dbReference>
<name>A0A521C1X9_9RHOB</name>
<dbReference type="Proteomes" id="UP000316030">
    <property type="component" value="Unassembled WGS sequence"/>
</dbReference>
<dbReference type="Pfam" id="PF01266">
    <property type="entry name" value="DAO"/>
    <property type="match status" value="1"/>
</dbReference>
<evidence type="ECO:0000313" key="3">
    <source>
        <dbReference type="EMBL" id="SMO53394.1"/>
    </source>
</evidence>